<feature type="region of interest" description="Disordered" evidence="1">
    <location>
        <begin position="1"/>
        <end position="79"/>
    </location>
</feature>
<dbReference type="EMBL" id="SDEE01000749">
    <property type="protein sequence ID" value="RXW14187.1"/>
    <property type="molecule type" value="Genomic_DNA"/>
</dbReference>
<feature type="compositionally biased region" description="Basic and acidic residues" evidence="1">
    <location>
        <begin position="1"/>
        <end position="22"/>
    </location>
</feature>
<feature type="compositionally biased region" description="Polar residues" evidence="1">
    <location>
        <begin position="131"/>
        <end position="150"/>
    </location>
</feature>
<keyword evidence="3" id="KW-1185">Reference proteome</keyword>
<sequence length="224" mass="24744">MRHVERPGELEMDDRAQEKANEPIDSMDEDQVVDQALRKRARSSSPIEFQATLDEDTERSDWEHHHGSKKMKSYASPPKQAPLIVSMSNRSKSYQGSSTSGSQPDMLTQAARTLPKPRQVHSKKRNEQSQDRLQGSSTAGSQPDTLTQASTEECISTRSCGVTFFYARHFTVSVGSIALLYPRSVAVSASFVAFVYAKFLAFSAGSITSFHPGDFIFSANPSFA</sequence>
<protein>
    <submittedName>
        <fullName evidence="2">Uncharacterized protein</fullName>
    </submittedName>
</protein>
<feature type="region of interest" description="Disordered" evidence="1">
    <location>
        <begin position="113"/>
        <end position="150"/>
    </location>
</feature>
<dbReference type="Proteomes" id="UP000290288">
    <property type="component" value="Unassembled WGS sequence"/>
</dbReference>
<dbReference type="AlphaFoldDB" id="A0A4Q2D4A2"/>
<accession>A0A4Q2D4A2</accession>
<evidence type="ECO:0000313" key="3">
    <source>
        <dbReference type="Proteomes" id="UP000290288"/>
    </source>
</evidence>
<evidence type="ECO:0000256" key="1">
    <source>
        <dbReference type="SAM" id="MobiDB-lite"/>
    </source>
</evidence>
<proteinExistence type="predicted"/>
<reference evidence="2 3" key="1">
    <citation type="submission" date="2019-01" db="EMBL/GenBank/DDBJ databases">
        <title>Draft genome sequence of Psathyrella aberdarensis IHI B618.</title>
        <authorList>
            <person name="Buettner E."/>
            <person name="Kellner H."/>
        </authorList>
    </citation>
    <scope>NUCLEOTIDE SEQUENCE [LARGE SCALE GENOMIC DNA]</scope>
    <source>
        <strain evidence="2 3">IHI B618</strain>
    </source>
</reference>
<name>A0A4Q2D4A2_9AGAR</name>
<comment type="caution">
    <text evidence="2">The sequence shown here is derived from an EMBL/GenBank/DDBJ whole genome shotgun (WGS) entry which is preliminary data.</text>
</comment>
<gene>
    <name evidence="2" type="ORF">EST38_g11665</name>
</gene>
<evidence type="ECO:0000313" key="2">
    <source>
        <dbReference type="EMBL" id="RXW14187.1"/>
    </source>
</evidence>
<organism evidence="2 3">
    <name type="scientific">Candolleomyces aberdarensis</name>
    <dbReference type="NCBI Taxonomy" id="2316362"/>
    <lineage>
        <taxon>Eukaryota</taxon>
        <taxon>Fungi</taxon>
        <taxon>Dikarya</taxon>
        <taxon>Basidiomycota</taxon>
        <taxon>Agaricomycotina</taxon>
        <taxon>Agaricomycetes</taxon>
        <taxon>Agaricomycetidae</taxon>
        <taxon>Agaricales</taxon>
        <taxon>Agaricineae</taxon>
        <taxon>Psathyrellaceae</taxon>
        <taxon>Candolleomyces</taxon>
    </lineage>
</organism>